<keyword evidence="2" id="KW-1185">Reference proteome</keyword>
<protein>
    <submittedName>
        <fullName evidence="1">Uncharacterized protein</fullName>
    </submittedName>
</protein>
<sequence length="77" mass="8491">MRTHTKETAVSLAERCGVNRATVAAHVAIIETDRIGNRHVPGRFDHASERIDAFLREAGIVAEEIRDSANEPREQAA</sequence>
<evidence type="ECO:0000313" key="1">
    <source>
        <dbReference type="EMBL" id="NML29804.1"/>
    </source>
</evidence>
<dbReference type="AlphaFoldDB" id="A0A7X9X1N1"/>
<organism evidence="1 2">
    <name type="scientific">Paraburkholderia antibiotica</name>
    <dbReference type="NCBI Taxonomy" id="2728839"/>
    <lineage>
        <taxon>Bacteria</taxon>
        <taxon>Pseudomonadati</taxon>
        <taxon>Pseudomonadota</taxon>
        <taxon>Betaproteobacteria</taxon>
        <taxon>Burkholderiales</taxon>
        <taxon>Burkholderiaceae</taxon>
        <taxon>Paraburkholderia</taxon>
    </lineage>
</organism>
<evidence type="ECO:0000313" key="2">
    <source>
        <dbReference type="Proteomes" id="UP000583127"/>
    </source>
</evidence>
<comment type="caution">
    <text evidence="1">The sequence shown here is derived from an EMBL/GenBank/DDBJ whole genome shotgun (WGS) entry which is preliminary data.</text>
</comment>
<dbReference type="RefSeq" id="WP_169496075.1">
    <property type="nucleotide sequence ID" value="NZ_JABBFZ010000001.1"/>
</dbReference>
<dbReference type="EMBL" id="JABBFZ010000001">
    <property type="protein sequence ID" value="NML29804.1"/>
    <property type="molecule type" value="Genomic_DNA"/>
</dbReference>
<proteinExistence type="predicted"/>
<reference evidence="1 2" key="1">
    <citation type="submission" date="2020-04" db="EMBL/GenBank/DDBJ databases">
        <title>Paraburkholderia sp. G-4-1-8 isolated from soil.</title>
        <authorList>
            <person name="Dahal R.H."/>
        </authorList>
    </citation>
    <scope>NUCLEOTIDE SEQUENCE [LARGE SCALE GENOMIC DNA]</scope>
    <source>
        <strain evidence="1 2">G-4-1-8</strain>
    </source>
</reference>
<name>A0A7X9X1N1_9BURK</name>
<accession>A0A7X9X1N1</accession>
<dbReference type="Proteomes" id="UP000583127">
    <property type="component" value="Unassembled WGS sequence"/>
</dbReference>
<gene>
    <name evidence="1" type="ORF">HHL14_03020</name>
</gene>